<reference evidence="4 5" key="1">
    <citation type="submission" date="2020-06" db="EMBL/GenBank/DDBJ databases">
        <title>Genome sequence of 2 isolates from Red Sea Mangroves.</title>
        <authorList>
            <person name="Sefrji F."/>
            <person name="Michoud G."/>
            <person name="Merlino G."/>
            <person name="Daffonchio D."/>
        </authorList>
    </citation>
    <scope>NUCLEOTIDE SEQUENCE [LARGE SCALE GENOMIC DNA]</scope>
    <source>
        <strain evidence="4 5">R1DC25</strain>
    </source>
</reference>
<dbReference type="PIRSF" id="PIRSF018266">
    <property type="entry name" value="FecR"/>
    <property type="match status" value="1"/>
</dbReference>
<keyword evidence="1" id="KW-1133">Transmembrane helix</keyword>
<dbReference type="Gene3D" id="3.55.50.30">
    <property type="match status" value="1"/>
</dbReference>
<keyword evidence="1" id="KW-0812">Transmembrane</keyword>
<dbReference type="KEGG" id="kmn:HW532_06600"/>
<dbReference type="AlphaFoldDB" id="A0A7S8HB98"/>
<dbReference type="InterPro" id="IPR006860">
    <property type="entry name" value="FecR"/>
</dbReference>
<dbReference type="InterPro" id="IPR032623">
    <property type="entry name" value="FecR_N"/>
</dbReference>
<gene>
    <name evidence="4" type="ORF">HW532_06600</name>
</gene>
<accession>A0A7S8HB98</accession>
<evidence type="ECO:0000313" key="5">
    <source>
        <dbReference type="Proteomes" id="UP000593594"/>
    </source>
</evidence>
<proteinExistence type="predicted"/>
<feature type="transmembrane region" description="Helical" evidence="1">
    <location>
        <begin position="98"/>
        <end position="118"/>
    </location>
</feature>
<protein>
    <submittedName>
        <fullName evidence="4">FecR domain-containing protein</fullName>
    </submittedName>
</protein>
<sequence length="334" mass="36788">MGRQAPDGAQPDDGFTHDDPVVDEALEWFAHLRGSAPDAARQAEFDAWLRRDPRHAEEFRNLEAIWGSAAFGKAADSLHAAARPPAGRRRRQVIPTGWAGRLSAAAAVLIVALATWQLPSAVLRWQADYLTETGRQSTIALPDGSTMILNTASAVTVDFEDGRRDVRLLQGEAFFDVLRDPDHPFRVAGEYGEVEVRGTAFSVRIDDDRDRVVLERGRVDVSRLADRAEHVALEPDQMAVATDTALSAATSIDTARALAWREGRIVFENRPLSQVIDELRRYHAGTILVMDRRLDRLAITGNYRLDDIDGAVRTIADAVGLAMTRLPGGIVILR</sequence>
<dbReference type="Pfam" id="PF16220">
    <property type="entry name" value="DUF4880"/>
    <property type="match status" value="1"/>
</dbReference>
<keyword evidence="5" id="KW-1185">Reference proteome</keyword>
<organism evidence="4 5">
    <name type="scientific">Kaustia mangrovi</name>
    <dbReference type="NCBI Taxonomy" id="2593653"/>
    <lineage>
        <taxon>Bacteria</taxon>
        <taxon>Pseudomonadati</taxon>
        <taxon>Pseudomonadota</taxon>
        <taxon>Alphaproteobacteria</taxon>
        <taxon>Hyphomicrobiales</taxon>
        <taxon>Parvibaculaceae</taxon>
        <taxon>Kaustia</taxon>
    </lineage>
</organism>
<dbReference type="EMBL" id="CP058214">
    <property type="protein sequence ID" value="QPC42402.1"/>
    <property type="molecule type" value="Genomic_DNA"/>
</dbReference>
<dbReference type="Gene3D" id="2.60.120.1440">
    <property type="match status" value="1"/>
</dbReference>
<evidence type="ECO:0000259" key="3">
    <source>
        <dbReference type="Pfam" id="PF16220"/>
    </source>
</evidence>
<dbReference type="Pfam" id="PF04773">
    <property type="entry name" value="FecR"/>
    <property type="match status" value="1"/>
</dbReference>
<keyword evidence="1" id="KW-0472">Membrane</keyword>
<evidence type="ECO:0000256" key="1">
    <source>
        <dbReference type="SAM" id="Phobius"/>
    </source>
</evidence>
<evidence type="ECO:0000259" key="2">
    <source>
        <dbReference type="Pfam" id="PF04773"/>
    </source>
</evidence>
<dbReference type="GO" id="GO:0016989">
    <property type="term" value="F:sigma factor antagonist activity"/>
    <property type="evidence" value="ECO:0007669"/>
    <property type="project" value="TreeGrafter"/>
</dbReference>
<dbReference type="RefSeq" id="WP_213163635.1">
    <property type="nucleotide sequence ID" value="NZ_CP058214.1"/>
</dbReference>
<dbReference type="InterPro" id="IPR012373">
    <property type="entry name" value="Ferrdict_sens_TM"/>
</dbReference>
<dbReference type="PANTHER" id="PTHR30273:SF2">
    <property type="entry name" value="PROTEIN FECR"/>
    <property type="match status" value="1"/>
</dbReference>
<dbReference type="PANTHER" id="PTHR30273">
    <property type="entry name" value="PERIPLASMIC SIGNAL SENSOR AND SIGMA FACTOR ACTIVATOR FECR-RELATED"/>
    <property type="match status" value="1"/>
</dbReference>
<name>A0A7S8HB98_9HYPH</name>
<evidence type="ECO:0000313" key="4">
    <source>
        <dbReference type="EMBL" id="QPC42402.1"/>
    </source>
</evidence>
<feature type="domain" description="FecR N-terminal" evidence="3">
    <location>
        <begin position="23"/>
        <end position="64"/>
    </location>
</feature>
<dbReference type="Proteomes" id="UP000593594">
    <property type="component" value="Chromosome"/>
</dbReference>
<feature type="domain" description="FecR protein" evidence="2">
    <location>
        <begin position="128"/>
        <end position="219"/>
    </location>
</feature>